<dbReference type="InterPro" id="IPR015661">
    <property type="entry name" value="Bub1/Mad3"/>
</dbReference>
<evidence type="ECO:0000256" key="4">
    <source>
        <dbReference type="ARBA" id="ARBA00023328"/>
    </source>
</evidence>
<dbReference type="Proteomes" id="UP000000709">
    <property type="component" value="Unassembled WGS sequence"/>
</dbReference>
<dbReference type="Pfam" id="PF00069">
    <property type="entry name" value="Pkinase"/>
    <property type="match status" value="1"/>
</dbReference>
<feature type="domain" description="Protein kinase" evidence="6">
    <location>
        <begin position="539"/>
        <end position="823"/>
    </location>
</feature>
<dbReference type="Gene3D" id="1.10.510.10">
    <property type="entry name" value="Transferase(Phosphotransferase) domain 1"/>
    <property type="match status" value="1"/>
</dbReference>
<dbReference type="SUPFAM" id="SSF56112">
    <property type="entry name" value="Protein kinase-like (PK-like)"/>
    <property type="match status" value="1"/>
</dbReference>
<gene>
    <name evidence="8" type="ORF">SPAPADRAFT_133075</name>
</gene>
<dbReference type="EMBL" id="GL996499">
    <property type="protein sequence ID" value="EGW35454.1"/>
    <property type="molecule type" value="Genomic_DNA"/>
</dbReference>
<dbReference type="InterPro" id="IPR000719">
    <property type="entry name" value="Prot_kinase_dom"/>
</dbReference>
<dbReference type="RefSeq" id="XP_007372866.1">
    <property type="nucleotide sequence ID" value="XM_007372804.1"/>
</dbReference>
<dbReference type="GO" id="GO:0051754">
    <property type="term" value="P:meiotic sister chromatid cohesion, centromeric"/>
    <property type="evidence" value="ECO:0007669"/>
    <property type="project" value="TreeGrafter"/>
</dbReference>
<dbReference type="GO" id="GO:0032991">
    <property type="term" value="C:protein-containing complex"/>
    <property type="evidence" value="ECO:0007669"/>
    <property type="project" value="UniProtKB-ARBA"/>
</dbReference>
<accession>G3AH24</accession>
<dbReference type="FunCoup" id="G3AH24">
    <property type="interactions" value="509"/>
</dbReference>
<reference evidence="8 9" key="1">
    <citation type="journal article" date="2011" name="Proc. Natl. Acad. Sci. U.S.A.">
        <title>Comparative genomics of xylose-fermenting fungi for enhanced biofuel production.</title>
        <authorList>
            <person name="Wohlbach D.J."/>
            <person name="Kuo A."/>
            <person name="Sato T.K."/>
            <person name="Potts K.M."/>
            <person name="Salamov A.A."/>
            <person name="LaButti K.M."/>
            <person name="Sun H."/>
            <person name="Clum A."/>
            <person name="Pangilinan J.L."/>
            <person name="Lindquist E.A."/>
            <person name="Lucas S."/>
            <person name="Lapidus A."/>
            <person name="Jin M."/>
            <person name="Gunawan C."/>
            <person name="Balan V."/>
            <person name="Dale B.E."/>
            <person name="Jeffries T.W."/>
            <person name="Zinkel R."/>
            <person name="Barry K.W."/>
            <person name="Grigoriev I.V."/>
            <person name="Gasch A.P."/>
        </authorList>
    </citation>
    <scope>NUCLEOTIDE SEQUENCE [LARGE SCALE GENOMIC DNA]</scope>
    <source>
        <strain evidence="9">NRRL Y-27907 / 11-Y1</strain>
    </source>
</reference>
<evidence type="ECO:0000256" key="3">
    <source>
        <dbReference type="ARBA" id="ARBA00022838"/>
    </source>
</evidence>
<dbReference type="GO" id="GO:0005634">
    <property type="term" value="C:nucleus"/>
    <property type="evidence" value="ECO:0007669"/>
    <property type="project" value="TreeGrafter"/>
</dbReference>
<dbReference type="InterPro" id="IPR013212">
    <property type="entry name" value="Mad3/Bub1_I"/>
</dbReference>
<dbReference type="PROSITE" id="PS51489">
    <property type="entry name" value="BUB1_N"/>
    <property type="match status" value="1"/>
</dbReference>
<proteinExistence type="predicted"/>
<keyword evidence="4" id="KW-0137">Centromere</keyword>
<name>G3AH24_SPAPN</name>
<evidence type="ECO:0000259" key="7">
    <source>
        <dbReference type="PROSITE" id="PS51489"/>
    </source>
</evidence>
<dbReference type="AlphaFoldDB" id="G3AH24"/>
<protein>
    <submittedName>
        <fullName evidence="8">Uncharacterized protein</fullName>
    </submittedName>
</protein>
<dbReference type="OMA" id="WEYYILN"/>
<dbReference type="GO" id="GO:0005524">
    <property type="term" value="F:ATP binding"/>
    <property type="evidence" value="ECO:0007669"/>
    <property type="project" value="InterPro"/>
</dbReference>
<dbReference type="InterPro" id="IPR008271">
    <property type="entry name" value="Ser/Thr_kinase_AS"/>
</dbReference>
<comment type="subcellular location">
    <subcellularLocation>
        <location evidence="1">Chromosome</location>
        <location evidence="1">Centromere</location>
        <location evidence="1">Kinetochore</location>
    </subcellularLocation>
</comment>
<feature type="region of interest" description="Disordered" evidence="5">
    <location>
        <begin position="436"/>
        <end position="460"/>
    </location>
</feature>
<keyword evidence="2" id="KW-0158">Chromosome</keyword>
<dbReference type="PROSITE" id="PS00108">
    <property type="entry name" value="PROTEIN_KINASE_ST"/>
    <property type="match status" value="1"/>
</dbReference>
<dbReference type="SMART" id="SM00220">
    <property type="entry name" value="S_TKc"/>
    <property type="match status" value="1"/>
</dbReference>
<sequence length="852" mass="97792">MSVPADASVLEENKENIQPLPGGRPASRLSHALKTSSASHQAFKDQRQREREQFELALKESDNLDDPLQLYIDYINWTHTYFPQGANSESGLVILLERCISIFRDVFLYKNDPRYLKIWLEYTNYSDSPRDVYVYLAKKEIGNRLSLYYEEFAKFLESKGKFNDACQIYELGIQYNAFPLSRLQRSYEKFRARVDSGINQVQTTTIVRDALAVKQGSVARFGGEDNEQPRKKSKLEVFKDNTENPTVLQSIFGIGVDDQNLQLGSAKSRVKENTIAAKQWTGEVLKQKTTPPSTSSTKFQVFKDENPQEPETKITVVFDKQDLAASLIETKGKKPERVLINMDLVYQNDQEYSLPELLALSRKRKDPEFTQTLMNPLKGINVTNPEPTITMYSKMANNEVMSMFNSNRDFEEGEEQLHDNTTTQNFDGFVTETIDVQPVLQPHTTPPTDKEDYADTPSSPFVDEPIVSQKVIINPFDKETRDLYLDNLSIPLTVFAGFFDKTNISSNSLGKFKSITHDNKKIAKSSQQAIIDYCGDEIYCLIHELGQGGYGLVYLIETASTGELKALKIESPASRWEFYILHQIHRRLLGFPPRLSSQFVQAESLFYFNDESFLIMDYYSQSTLLDVVNYYKSSNLPIEESLVIYFAIELLKALETLHSIGILHGDLKADNCMVHFENIEESEWSEYYTSDGSNGWDKKGITLIDFGRGVDLKLFPKDAMFSCVNLKVDQQDCPAMHKGEPWSYEVDYYGLASIIHTLLFGNYIKIRHNGTKVQLEATFRRYWQSQLWSGLFDLLLNPYSVNEPRHPKIMELKQQREMFENWLISNSRPKGLKRVISSLEKELNSINNKRVS</sequence>
<dbReference type="Pfam" id="PF08171">
    <property type="entry name" value="Mad3_BUB1_II"/>
    <property type="match status" value="1"/>
</dbReference>
<dbReference type="GO" id="GO:0007094">
    <property type="term" value="P:mitotic spindle assembly checkpoint signaling"/>
    <property type="evidence" value="ECO:0007669"/>
    <property type="project" value="InterPro"/>
</dbReference>
<dbReference type="Gene3D" id="6.10.20.170">
    <property type="match status" value="1"/>
</dbReference>
<dbReference type="STRING" id="619300.G3AH24"/>
<feature type="region of interest" description="Disordered" evidence="5">
    <location>
        <begin position="287"/>
        <end position="306"/>
    </location>
</feature>
<dbReference type="InParanoid" id="G3AH24"/>
<dbReference type="InterPro" id="IPR012572">
    <property type="entry name" value="Mad3/Bub1_II"/>
</dbReference>
<dbReference type="eggNOG" id="KOG1166">
    <property type="taxonomic scope" value="Eukaryota"/>
</dbReference>
<keyword evidence="9" id="KW-1185">Reference proteome</keyword>
<dbReference type="FunFam" id="1.25.40.430:FF:000003">
    <property type="entry name" value="Checkpoint serine/threonine-protein kinase BUB1"/>
    <property type="match status" value="1"/>
</dbReference>
<dbReference type="Pfam" id="PF08311">
    <property type="entry name" value="Mad3_BUB1_I"/>
    <property type="match status" value="1"/>
</dbReference>
<organism evidence="9">
    <name type="scientific">Spathaspora passalidarum (strain NRRL Y-27907 / 11-Y1)</name>
    <dbReference type="NCBI Taxonomy" id="619300"/>
    <lineage>
        <taxon>Eukaryota</taxon>
        <taxon>Fungi</taxon>
        <taxon>Dikarya</taxon>
        <taxon>Ascomycota</taxon>
        <taxon>Saccharomycotina</taxon>
        <taxon>Pichiomycetes</taxon>
        <taxon>Debaryomycetaceae</taxon>
        <taxon>Spathaspora</taxon>
    </lineage>
</organism>
<feature type="domain" description="BUB1 N-terminal" evidence="7">
    <location>
        <begin position="54"/>
        <end position="211"/>
    </location>
</feature>
<evidence type="ECO:0000256" key="1">
    <source>
        <dbReference type="ARBA" id="ARBA00004629"/>
    </source>
</evidence>
<dbReference type="PANTHER" id="PTHR14030:SF4">
    <property type="entry name" value="BUB1 KINASE, ISOFORM A-RELATED"/>
    <property type="match status" value="1"/>
</dbReference>
<evidence type="ECO:0000256" key="5">
    <source>
        <dbReference type="SAM" id="MobiDB-lite"/>
    </source>
</evidence>
<dbReference type="GO" id="GO:0000776">
    <property type="term" value="C:kinetochore"/>
    <property type="evidence" value="ECO:0007669"/>
    <property type="project" value="UniProtKB-KW"/>
</dbReference>
<dbReference type="PROSITE" id="PS50011">
    <property type="entry name" value="PROTEIN_KINASE_DOM"/>
    <property type="match status" value="1"/>
</dbReference>
<evidence type="ECO:0000259" key="6">
    <source>
        <dbReference type="PROSITE" id="PS50011"/>
    </source>
</evidence>
<dbReference type="InterPro" id="IPR011009">
    <property type="entry name" value="Kinase-like_dom_sf"/>
</dbReference>
<feature type="region of interest" description="Disordered" evidence="5">
    <location>
        <begin position="1"/>
        <end position="31"/>
    </location>
</feature>
<dbReference type="KEGG" id="spaa:SPAPADRAFT_133075"/>
<keyword evidence="3" id="KW-0995">Kinetochore</keyword>
<dbReference type="Gene3D" id="1.25.40.430">
    <property type="match status" value="1"/>
</dbReference>
<dbReference type="HOGENOM" id="CLU_002115_1_0_1"/>
<evidence type="ECO:0000256" key="2">
    <source>
        <dbReference type="ARBA" id="ARBA00022454"/>
    </source>
</evidence>
<dbReference type="GO" id="GO:0004672">
    <property type="term" value="F:protein kinase activity"/>
    <property type="evidence" value="ECO:0007669"/>
    <property type="project" value="InterPro"/>
</dbReference>
<dbReference type="SMART" id="SM00777">
    <property type="entry name" value="Mad3_BUB1_I"/>
    <property type="match status" value="1"/>
</dbReference>
<dbReference type="GeneID" id="18869717"/>
<dbReference type="OrthoDB" id="248495at2759"/>
<dbReference type="PANTHER" id="PTHR14030">
    <property type="entry name" value="MITOTIC CHECKPOINT SERINE/THREONINE-PROTEIN KINASE BUB1"/>
    <property type="match status" value="1"/>
</dbReference>
<evidence type="ECO:0000313" key="8">
    <source>
        <dbReference type="EMBL" id="EGW35454.1"/>
    </source>
</evidence>
<evidence type="ECO:0000313" key="9">
    <source>
        <dbReference type="Proteomes" id="UP000000709"/>
    </source>
</evidence>